<dbReference type="InterPro" id="IPR036890">
    <property type="entry name" value="HATPase_C_sf"/>
</dbReference>
<dbReference type="Gene3D" id="3.30.450.40">
    <property type="match status" value="1"/>
</dbReference>
<protein>
    <recommendedName>
        <fullName evidence="2">histidine kinase</fullName>
        <ecNumber evidence="2">2.7.13.3</ecNumber>
    </recommendedName>
</protein>
<dbReference type="GO" id="GO:0000155">
    <property type="term" value="F:phosphorelay sensor kinase activity"/>
    <property type="evidence" value="ECO:0007669"/>
    <property type="project" value="InterPro"/>
</dbReference>
<feature type="domain" description="Histidine kinase" evidence="10">
    <location>
        <begin position="872"/>
        <end position="1098"/>
    </location>
</feature>
<dbReference type="PRINTS" id="PR00344">
    <property type="entry name" value="BCTRLSENSOR"/>
</dbReference>
<evidence type="ECO:0000256" key="8">
    <source>
        <dbReference type="ARBA" id="ARBA00023012"/>
    </source>
</evidence>
<name>A0A7C5AKP5_9BACT</name>
<evidence type="ECO:0000259" key="10">
    <source>
        <dbReference type="PROSITE" id="PS50109"/>
    </source>
</evidence>
<keyword evidence="6" id="KW-0418">Kinase</keyword>
<evidence type="ECO:0000256" key="6">
    <source>
        <dbReference type="ARBA" id="ARBA00022777"/>
    </source>
</evidence>
<dbReference type="SUPFAM" id="SSF52172">
    <property type="entry name" value="CheY-like"/>
    <property type="match status" value="1"/>
</dbReference>
<dbReference type="InterPro" id="IPR000014">
    <property type="entry name" value="PAS"/>
</dbReference>
<dbReference type="InterPro" id="IPR035965">
    <property type="entry name" value="PAS-like_dom_sf"/>
</dbReference>
<evidence type="ECO:0000256" key="4">
    <source>
        <dbReference type="ARBA" id="ARBA00022679"/>
    </source>
</evidence>
<dbReference type="CDD" id="cd00130">
    <property type="entry name" value="PAS"/>
    <property type="match status" value="4"/>
</dbReference>
<dbReference type="InterPro" id="IPR000700">
    <property type="entry name" value="PAS-assoc_C"/>
</dbReference>
<dbReference type="SMART" id="SM00388">
    <property type="entry name" value="HisKA"/>
    <property type="match status" value="1"/>
</dbReference>
<dbReference type="SMART" id="SM00387">
    <property type="entry name" value="HATPase_c"/>
    <property type="match status" value="1"/>
</dbReference>
<dbReference type="InterPro" id="IPR011006">
    <property type="entry name" value="CheY-like_superfamily"/>
</dbReference>
<dbReference type="PROSITE" id="PS50109">
    <property type="entry name" value="HIS_KIN"/>
    <property type="match status" value="1"/>
</dbReference>
<dbReference type="SUPFAM" id="SSF55781">
    <property type="entry name" value="GAF domain-like"/>
    <property type="match status" value="1"/>
</dbReference>
<keyword evidence="3 9" id="KW-0597">Phosphoprotein</keyword>
<dbReference type="Pfam" id="PF00512">
    <property type="entry name" value="HisKA"/>
    <property type="match status" value="1"/>
</dbReference>
<dbReference type="PROSITE" id="PS50112">
    <property type="entry name" value="PAS"/>
    <property type="match status" value="3"/>
</dbReference>
<dbReference type="InterPro" id="IPR003018">
    <property type="entry name" value="GAF"/>
</dbReference>
<feature type="domain" description="PAS" evidence="12">
    <location>
        <begin position="197"/>
        <end position="262"/>
    </location>
</feature>
<dbReference type="EMBL" id="DTKJ01000001">
    <property type="protein sequence ID" value="HGZ10593.1"/>
    <property type="molecule type" value="Genomic_DNA"/>
</dbReference>
<dbReference type="SMART" id="SM00065">
    <property type="entry name" value="GAF"/>
    <property type="match status" value="1"/>
</dbReference>
<feature type="domain" description="PAS" evidence="12">
    <location>
        <begin position="469"/>
        <end position="517"/>
    </location>
</feature>
<dbReference type="SUPFAM" id="SSF47384">
    <property type="entry name" value="Homodimeric domain of signal transducing histidine kinase"/>
    <property type="match status" value="1"/>
</dbReference>
<dbReference type="EC" id="2.7.13.3" evidence="2"/>
<evidence type="ECO:0000256" key="2">
    <source>
        <dbReference type="ARBA" id="ARBA00012438"/>
    </source>
</evidence>
<dbReference type="SMART" id="SM00086">
    <property type="entry name" value="PAC"/>
    <property type="match status" value="3"/>
</dbReference>
<evidence type="ECO:0000256" key="3">
    <source>
        <dbReference type="ARBA" id="ARBA00022553"/>
    </source>
</evidence>
<comment type="catalytic activity">
    <reaction evidence="1">
        <text>ATP + protein L-histidine = ADP + protein N-phospho-L-histidine.</text>
        <dbReference type="EC" id="2.7.13.3"/>
    </reaction>
</comment>
<evidence type="ECO:0000259" key="13">
    <source>
        <dbReference type="PROSITE" id="PS50113"/>
    </source>
</evidence>
<dbReference type="Pfam" id="PF00072">
    <property type="entry name" value="Response_reg"/>
    <property type="match status" value="1"/>
</dbReference>
<dbReference type="InterPro" id="IPR029016">
    <property type="entry name" value="GAF-like_dom_sf"/>
</dbReference>
<dbReference type="Pfam" id="PF13426">
    <property type="entry name" value="PAS_9"/>
    <property type="match status" value="1"/>
</dbReference>
<evidence type="ECO:0000256" key="1">
    <source>
        <dbReference type="ARBA" id="ARBA00000085"/>
    </source>
</evidence>
<evidence type="ECO:0000259" key="12">
    <source>
        <dbReference type="PROSITE" id="PS50112"/>
    </source>
</evidence>
<organism evidence="14">
    <name type="scientific">Desulfobacca acetoxidans</name>
    <dbReference type="NCBI Taxonomy" id="60893"/>
    <lineage>
        <taxon>Bacteria</taxon>
        <taxon>Pseudomonadati</taxon>
        <taxon>Thermodesulfobacteriota</taxon>
        <taxon>Desulfobaccia</taxon>
        <taxon>Desulfobaccales</taxon>
        <taxon>Desulfobaccaceae</taxon>
        <taxon>Desulfobacca</taxon>
    </lineage>
</organism>
<dbReference type="GO" id="GO:0006355">
    <property type="term" value="P:regulation of DNA-templated transcription"/>
    <property type="evidence" value="ECO:0007669"/>
    <property type="project" value="InterPro"/>
</dbReference>
<evidence type="ECO:0000256" key="5">
    <source>
        <dbReference type="ARBA" id="ARBA00022741"/>
    </source>
</evidence>
<feature type="domain" description="Response regulatory" evidence="11">
    <location>
        <begin position="1117"/>
        <end position="1233"/>
    </location>
</feature>
<accession>A0A7C5AKP5</accession>
<feature type="domain" description="PAC" evidence="13">
    <location>
        <begin position="264"/>
        <end position="314"/>
    </location>
</feature>
<dbReference type="Gene3D" id="3.30.565.10">
    <property type="entry name" value="Histidine kinase-like ATPase, C-terminal domain"/>
    <property type="match status" value="1"/>
</dbReference>
<evidence type="ECO:0000259" key="11">
    <source>
        <dbReference type="PROSITE" id="PS50110"/>
    </source>
</evidence>
<dbReference type="PROSITE" id="PS50110">
    <property type="entry name" value="RESPONSE_REGULATORY"/>
    <property type="match status" value="1"/>
</dbReference>
<sequence>MTANPYVNEREGWAPRALALIRGCQQALAQAKEIPDFFQQFCRVLAEEGSYPLVWVALAEEDELRTLRPLAQAGKAVGLVARFPKTWGAGAPEGDPILSAIRDGQPVLVKDLGSEAGGAAYTEVAQALDLNSCVAFPLSHQGRILGVLTLFSADPEVFTPLEQEILQHLTALAAYFLITGRLREELARVKNRLNIKEEMLDSSPYAIFVHDLEDRIICANQAASKILGLKKEELLHLALSDLVPPENARNWETRRQTLLSQKEAVFESVYRRQDGSTFPVEIHARVIQRQGRTLFLSIVLDISERKRIEGILQECEAKFQEVFEHLQVGVFRSRLSDGALLECNESLARMFGFDNKEEFLKEFAAREHWLDPATHLRMLENLRNGQLQNFEVKSHRRDGTVITLLCSARVSSDQQHLEGVATDITDLSQDKDSHKKAEEHYRTLMEQLLGRTLLSTVENQQLLREIQEEKELSGKLLSHCPTGVLGFDQEFRITLCNPALERLTGLSRRRLLGKNLFQVLPRLSEFKSKNSSLSALKGFLNPDRIQKLSPSGPEGFYAAFYCPLSGEPEEEEPGGLIFIHDLTAQKRAERALKEQEELVTALLAALKEGVAVLDGDLRILKANAALERLFPQAAPLKGKFCYAALHGAPEPCKDCPAFRTLATGQPVREVVPAWGPLGPDTQKVRVEFFPLKDRDTGETVGVILRLGELASEAREKAPPTVWEHQEGHLAALVENLPLVVGRLHPDGTVTFLKDKIQKLTGYPPEEFAPGGRPWQGIMLPEDQEPARKAFLQALGTDRSYVRQYRIKTKDGRVLWLQESGQITCDAQGRELYTDIVLQDITEHKQLEELRSQMEAQLRHAQRMDAIGTLAGGIAHDFNNILGVMLGYTEMALMSLKDKGNEDLKRRLQQVLKAGKRGKDLVSQILSFSRPASQERRPVHVSAIVKEALTMMRATLPSTIELKMKLEEDHDLIMADATQIHQVIINLCANAAHAMREKGGLLEIVTKAVDLDAKAAHRIHGLSPGPYLKLTVRDTGCGMDREVMEKIFDPFFTTKKMEEGTGMGLAVVHGIVKAHQGAITVQSQVGKGSEFSVYFPRVEGAVESRVTEAPLSGNDQERLLFVDDEEWLVDMWREILESLGYRLTATTSPNEALEIFRRRPSDFDLVILDQTMPQMTGLELARELLHLKPGLPIILVTGYSEQVTPEIAKAAGIREFIMKPLSISELTNAINRALGKISSGKTRDGMAS</sequence>
<dbReference type="PANTHER" id="PTHR43065:SF42">
    <property type="entry name" value="TWO-COMPONENT SENSOR PPRA"/>
    <property type="match status" value="1"/>
</dbReference>
<dbReference type="InterPro" id="IPR005467">
    <property type="entry name" value="His_kinase_dom"/>
</dbReference>
<dbReference type="AlphaFoldDB" id="A0A7C5AKP5"/>
<evidence type="ECO:0000256" key="9">
    <source>
        <dbReference type="PROSITE-ProRule" id="PRU00169"/>
    </source>
</evidence>
<comment type="caution">
    <text evidence="14">The sequence shown here is derived from an EMBL/GenBank/DDBJ whole genome shotgun (WGS) entry which is preliminary data.</text>
</comment>
<dbReference type="InterPro" id="IPR003661">
    <property type="entry name" value="HisK_dim/P_dom"/>
</dbReference>
<dbReference type="InterPro" id="IPR013767">
    <property type="entry name" value="PAS_fold"/>
</dbReference>
<keyword evidence="4" id="KW-0808">Transferase</keyword>
<dbReference type="Pfam" id="PF13188">
    <property type="entry name" value="PAS_8"/>
    <property type="match status" value="1"/>
</dbReference>
<keyword evidence="8" id="KW-0902">Two-component regulatory system</keyword>
<dbReference type="Pfam" id="PF13185">
    <property type="entry name" value="GAF_2"/>
    <property type="match status" value="1"/>
</dbReference>
<dbReference type="SMART" id="SM00091">
    <property type="entry name" value="PAS"/>
    <property type="match status" value="5"/>
</dbReference>
<dbReference type="GO" id="GO:0005524">
    <property type="term" value="F:ATP binding"/>
    <property type="evidence" value="ECO:0007669"/>
    <property type="project" value="UniProtKB-KW"/>
</dbReference>
<dbReference type="Gene3D" id="3.30.450.20">
    <property type="entry name" value="PAS domain"/>
    <property type="match status" value="5"/>
</dbReference>
<feature type="domain" description="PAS" evidence="12">
    <location>
        <begin position="725"/>
        <end position="797"/>
    </location>
</feature>
<evidence type="ECO:0000313" key="14">
    <source>
        <dbReference type="EMBL" id="HGZ10593.1"/>
    </source>
</evidence>
<dbReference type="InterPro" id="IPR001789">
    <property type="entry name" value="Sig_transdc_resp-reg_receiver"/>
</dbReference>
<dbReference type="SMART" id="SM00448">
    <property type="entry name" value="REC"/>
    <property type="match status" value="1"/>
</dbReference>
<dbReference type="SUPFAM" id="SSF55874">
    <property type="entry name" value="ATPase domain of HSP90 chaperone/DNA topoisomerase II/histidine kinase"/>
    <property type="match status" value="1"/>
</dbReference>
<evidence type="ECO:0000256" key="7">
    <source>
        <dbReference type="ARBA" id="ARBA00022840"/>
    </source>
</evidence>
<gene>
    <name evidence="14" type="ORF">ENW48_00040</name>
</gene>
<dbReference type="Pfam" id="PF08447">
    <property type="entry name" value="PAS_3"/>
    <property type="match status" value="1"/>
</dbReference>
<dbReference type="PROSITE" id="PS50113">
    <property type="entry name" value="PAC"/>
    <property type="match status" value="2"/>
</dbReference>
<dbReference type="SUPFAM" id="SSF55785">
    <property type="entry name" value="PYP-like sensor domain (PAS domain)"/>
    <property type="match status" value="5"/>
</dbReference>
<feature type="modified residue" description="4-aspartylphosphate" evidence="9">
    <location>
        <position position="1168"/>
    </location>
</feature>
<dbReference type="InterPro" id="IPR001610">
    <property type="entry name" value="PAC"/>
</dbReference>
<dbReference type="Gene3D" id="1.10.287.130">
    <property type="match status" value="1"/>
</dbReference>
<dbReference type="InterPro" id="IPR003594">
    <property type="entry name" value="HATPase_dom"/>
</dbReference>
<keyword evidence="5" id="KW-0547">Nucleotide-binding</keyword>
<dbReference type="InterPro" id="IPR013655">
    <property type="entry name" value="PAS_fold_3"/>
</dbReference>
<keyword evidence="7" id="KW-0067">ATP-binding</keyword>
<proteinExistence type="predicted"/>
<dbReference type="Gene3D" id="3.40.50.2300">
    <property type="match status" value="1"/>
</dbReference>
<dbReference type="Pfam" id="PF02518">
    <property type="entry name" value="HATPase_c"/>
    <property type="match status" value="1"/>
</dbReference>
<dbReference type="InterPro" id="IPR004358">
    <property type="entry name" value="Sig_transdc_His_kin-like_C"/>
</dbReference>
<feature type="domain" description="PAC" evidence="13">
    <location>
        <begin position="800"/>
        <end position="852"/>
    </location>
</feature>
<dbReference type="PANTHER" id="PTHR43065">
    <property type="entry name" value="SENSOR HISTIDINE KINASE"/>
    <property type="match status" value="1"/>
</dbReference>
<dbReference type="Pfam" id="PF00989">
    <property type="entry name" value="PAS"/>
    <property type="match status" value="1"/>
</dbReference>
<dbReference type="NCBIfam" id="TIGR00229">
    <property type="entry name" value="sensory_box"/>
    <property type="match status" value="4"/>
</dbReference>
<reference evidence="14" key="1">
    <citation type="journal article" date="2020" name="mSystems">
        <title>Genome- and Community-Level Interaction Insights into Carbon Utilization and Element Cycling Functions of Hydrothermarchaeota in Hydrothermal Sediment.</title>
        <authorList>
            <person name="Zhou Z."/>
            <person name="Liu Y."/>
            <person name="Xu W."/>
            <person name="Pan J."/>
            <person name="Luo Z.H."/>
            <person name="Li M."/>
        </authorList>
    </citation>
    <scope>NUCLEOTIDE SEQUENCE [LARGE SCALE GENOMIC DNA]</scope>
    <source>
        <strain evidence="14">SpSt-853</strain>
    </source>
</reference>
<dbReference type="InterPro" id="IPR036097">
    <property type="entry name" value="HisK_dim/P_sf"/>
</dbReference>